<keyword evidence="2" id="KW-1185">Reference proteome</keyword>
<accession>A0ACC2LPL3</accession>
<name>A0ACC2LPL3_PERAE</name>
<dbReference type="EMBL" id="CM056811">
    <property type="protein sequence ID" value="KAJ8635333.1"/>
    <property type="molecule type" value="Genomic_DNA"/>
</dbReference>
<evidence type="ECO:0000313" key="2">
    <source>
        <dbReference type="Proteomes" id="UP001234297"/>
    </source>
</evidence>
<sequence length="268" mass="31068">MDHPGLDVSKLLILADLCVLESERIQQERIHLEMIFQSFPKKQRTKTRPINCLNAPATLQSQPKTSKNKERMRANHDVGDNEWQPRPRPLPRQSVSNKKSKKKQKEKNVKVRQVKMEEEAIPIPVPAWVEELVRTRLHNALPVVHVFDKPLQKSDTDKGLRRIFIPSEDSERVLLPALTQQEKGRLGDGITVMGLDQNGNSWNLQLKYWPSVGVHVFQKDWIDLVTKNHLTAVQDTVQVWLSRYSIQDQSPQEENSLCFFIGWKHKKV</sequence>
<evidence type="ECO:0000313" key="1">
    <source>
        <dbReference type="EMBL" id="KAJ8635333.1"/>
    </source>
</evidence>
<proteinExistence type="predicted"/>
<gene>
    <name evidence="1" type="ORF">MRB53_009600</name>
</gene>
<reference evidence="1 2" key="1">
    <citation type="journal article" date="2022" name="Hortic Res">
        <title>A haplotype resolved chromosomal level avocado genome allows analysis of novel avocado genes.</title>
        <authorList>
            <person name="Nath O."/>
            <person name="Fletcher S.J."/>
            <person name="Hayward A."/>
            <person name="Shaw L.M."/>
            <person name="Masouleh A.K."/>
            <person name="Furtado A."/>
            <person name="Henry R.J."/>
            <person name="Mitter N."/>
        </authorList>
    </citation>
    <scope>NUCLEOTIDE SEQUENCE [LARGE SCALE GENOMIC DNA]</scope>
    <source>
        <strain evidence="2">cv. Hass</strain>
    </source>
</reference>
<dbReference type="Proteomes" id="UP001234297">
    <property type="component" value="Chromosome 3"/>
</dbReference>
<protein>
    <submittedName>
        <fullName evidence="1">Uncharacterized protein</fullName>
    </submittedName>
</protein>
<organism evidence="1 2">
    <name type="scientific">Persea americana</name>
    <name type="common">Avocado</name>
    <dbReference type="NCBI Taxonomy" id="3435"/>
    <lineage>
        <taxon>Eukaryota</taxon>
        <taxon>Viridiplantae</taxon>
        <taxon>Streptophyta</taxon>
        <taxon>Embryophyta</taxon>
        <taxon>Tracheophyta</taxon>
        <taxon>Spermatophyta</taxon>
        <taxon>Magnoliopsida</taxon>
        <taxon>Magnoliidae</taxon>
        <taxon>Laurales</taxon>
        <taxon>Lauraceae</taxon>
        <taxon>Persea</taxon>
    </lineage>
</organism>
<comment type="caution">
    <text evidence="1">The sequence shown here is derived from an EMBL/GenBank/DDBJ whole genome shotgun (WGS) entry which is preliminary data.</text>
</comment>